<proteinExistence type="predicted"/>
<keyword evidence="1" id="KW-0812">Transmembrane</keyword>
<dbReference type="RefSeq" id="WP_133618175.1">
    <property type="nucleotide sequence ID" value="NZ_SOAA01000009.1"/>
</dbReference>
<keyword evidence="1" id="KW-0472">Membrane</keyword>
<evidence type="ECO:0000313" key="3">
    <source>
        <dbReference type="Proteomes" id="UP000295758"/>
    </source>
</evidence>
<feature type="transmembrane region" description="Helical" evidence="1">
    <location>
        <begin position="12"/>
        <end position="30"/>
    </location>
</feature>
<protein>
    <submittedName>
        <fullName evidence="2">Type IV pilus assembly protein PilO</fullName>
    </submittedName>
</protein>
<organism evidence="2 3">
    <name type="scientific">Halanaerobium congolense</name>
    <dbReference type="NCBI Taxonomy" id="54121"/>
    <lineage>
        <taxon>Bacteria</taxon>
        <taxon>Bacillati</taxon>
        <taxon>Bacillota</taxon>
        <taxon>Clostridia</taxon>
        <taxon>Halanaerobiales</taxon>
        <taxon>Halanaerobiaceae</taxon>
        <taxon>Halanaerobium</taxon>
    </lineage>
</organism>
<dbReference type="Proteomes" id="UP000295758">
    <property type="component" value="Unassembled WGS sequence"/>
</dbReference>
<sequence length="186" mass="21817">MFSNLSNREKILLTLVIIIAVSSIYYFYFYSPLTEEIANLEREKEQKSARLDTAISFTRKLPAIKEEYRNLIAEIESRGIYVNKDIIDLLIDFRESAKDNDVDLRLYRPSQMAEGISMTVIIDGGFREVTNLFEDYGEWNYWFEFTSLDIQRNSEDGVTINMGIIYHDQLIEFEEFEELEGVESDV</sequence>
<evidence type="ECO:0000256" key="1">
    <source>
        <dbReference type="SAM" id="Phobius"/>
    </source>
</evidence>
<dbReference type="AlphaFoldDB" id="A0A4R7E995"/>
<name>A0A4R7E995_9FIRM</name>
<reference evidence="2 3" key="1">
    <citation type="submission" date="2019-03" db="EMBL/GenBank/DDBJ databases">
        <title>Deep subsurface shale carbon reservoir microbial communities from Ohio and West Virginia, USA.</title>
        <authorList>
            <person name="Wrighton K."/>
        </authorList>
    </citation>
    <scope>NUCLEOTIDE SEQUENCE [LARGE SCALE GENOMIC DNA]</scope>
    <source>
        <strain evidence="2 3">UTICA-S4D12</strain>
    </source>
</reference>
<comment type="caution">
    <text evidence="2">The sequence shown here is derived from an EMBL/GenBank/DDBJ whole genome shotgun (WGS) entry which is preliminary data.</text>
</comment>
<dbReference type="EMBL" id="SOAA01000009">
    <property type="protein sequence ID" value="TDS31734.1"/>
    <property type="molecule type" value="Genomic_DNA"/>
</dbReference>
<evidence type="ECO:0000313" key="2">
    <source>
        <dbReference type="EMBL" id="TDS31734.1"/>
    </source>
</evidence>
<keyword evidence="1" id="KW-1133">Transmembrane helix</keyword>
<accession>A0A4R7E995</accession>
<gene>
    <name evidence="2" type="ORF">BY453_10939</name>
</gene>